<evidence type="ECO:0000256" key="2">
    <source>
        <dbReference type="PROSITE-ProRule" id="PRU00169"/>
    </source>
</evidence>
<keyword evidence="5" id="KW-1185">Reference proteome</keyword>
<evidence type="ECO:0000313" key="5">
    <source>
        <dbReference type="Proteomes" id="UP001209701"/>
    </source>
</evidence>
<dbReference type="EMBL" id="JAJIRN010000006">
    <property type="protein sequence ID" value="MCV2369089.1"/>
    <property type="molecule type" value="Genomic_DNA"/>
</dbReference>
<dbReference type="Gene3D" id="3.40.50.2300">
    <property type="match status" value="1"/>
</dbReference>
<dbReference type="PANTHER" id="PTHR44591:SF3">
    <property type="entry name" value="RESPONSE REGULATORY DOMAIN-CONTAINING PROTEIN"/>
    <property type="match status" value="1"/>
</dbReference>
<dbReference type="PANTHER" id="PTHR44591">
    <property type="entry name" value="STRESS RESPONSE REGULATOR PROTEIN 1"/>
    <property type="match status" value="1"/>
</dbReference>
<keyword evidence="1 2" id="KW-0597">Phosphoprotein</keyword>
<proteinExistence type="predicted"/>
<organism evidence="4 5">
    <name type="scientific">Roseateles oligotrophus</name>
    <dbReference type="NCBI Taxonomy" id="1769250"/>
    <lineage>
        <taxon>Bacteria</taxon>
        <taxon>Pseudomonadati</taxon>
        <taxon>Pseudomonadota</taxon>
        <taxon>Betaproteobacteria</taxon>
        <taxon>Burkholderiales</taxon>
        <taxon>Sphaerotilaceae</taxon>
        <taxon>Roseateles</taxon>
    </lineage>
</organism>
<sequence length="165" mass="17853">MGKTTILCVDDDSTVLTALRSLLSKHAGAAATIEIAESGEEALEIADDLKKDGHALAVVIADYIMPGMKGDELLVRLHERLPDTVKIMLTGQSDLNGVRRAINEAQLYRFLEKPFNNADLVMTVNSAAGAYGQAKQTAEEIAQLRAETLALSERLARCDCPDLKD</sequence>
<dbReference type="PROSITE" id="PS50110">
    <property type="entry name" value="RESPONSE_REGULATORY"/>
    <property type="match status" value="1"/>
</dbReference>
<reference evidence="4 5" key="1">
    <citation type="submission" date="2021-11" db="EMBL/GenBank/DDBJ databases">
        <authorList>
            <person name="Liang Q."/>
            <person name="Mou H."/>
            <person name="Liu Z."/>
        </authorList>
    </citation>
    <scope>NUCLEOTIDE SEQUENCE [LARGE SCALE GENOMIC DNA]</scope>
    <source>
        <strain evidence="4 5">CHU3</strain>
    </source>
</reference>
<dbReference type="InterPro" id="IPR011006">
    <property type="entry name" value="CheY-like_superfamily"/>
</dbReference>
<dbReference type="SUPFAM" id="SSF52172">
    <property type="entry name" value="CheY-like"/>
    <property type="match status" value="1"/>
</dbReference>
<dbReference type="InterPro" id="IPR001789">
    <property type="entry name" value="Sig_transdc_resp-reg_receiver"/>
</dbReference>
<dbReference type="InterPro" id="IPR050595">
    <property type="entry name" value="Bact_response_regulator"/>
</dbReference>
<gene>
    <name evidence="4" type="ORF">LNV07_13455</name>
</gene>
<feature type="domain" description="Response regulatory" evidence="3">
    <location>
        <begin position="5"/>
        <end position="128"/>
    </location>
</feature>
<dbReference type="Proteomes" id="UP001209701">
    <property type="component" value="Unassembled WGS sequence"/>
</dbReference>
<dbReference type="SMART" id="SM00448">
    <property type="entry name" value="REC"/>
    <property type="match status" value="1"/>
</dbReference>
<name>A0ABT2YGD5_9BURK</name>
<evidence type="ECO:0000313" key="4">
    <source>
        <dbReference type="EMBL" id="MCV2369089.1"/>
    </source>
</evidence>
<evidence type="ECO:0000259" key="3">
    <source>
        <dbReference type="PROSITE" id="PS50110"/>
    </source>
</evidence>
<dbReference type="RefSeq" id="WP_263571688.1">
    <property type="nucleotide sequence ID" value="NZ_JAJIRN010000006.1"/>
</dbReference>
<comment type="caution">
    <text evidence="4">The sequence shown here is derived from an EMBL/GenBank/DDBJ whole genome shotgun (WGS) entry which is preliminary data.</text>
</comment>
<evidence type="ECO:0000256" key="1">
    <source>
        <dbReference type="ARBA" id="ARBA00022553"/>
    </source>
</evidence>
<protein>
    <submittedName>
        <fullName evidence="4">Response regulator</fullName>
    </submittedName>
</protein>
<dbReference type="Pfam" id="PF00072">
    <property type="entry name" value="Response_reg"/>
    <property type="match status" value="1"/>
</dbReference>
<feature type="modified residue" description="4-aspartylphosphate" evidence="2">
    <location>
        <position position="62"/>
    </location>
</feature>
<accession>A0ABT2YGD5</accession>